<evidence type="ECO:0000256" key="2">
    <source>
        <dbReference type="ARBA" id="ARBA00009967"/>
    </source>
</evidence>
<comment type="similarity">
    <text evidence="2">Belongs to the prenylcysteine oxidase family.</text>
</comment>
<accession>A0A9N8PN66</accession>
<dbReference type="Gene3D" id="3.50.50.60">
    <property type="entry name" value="FAD/NAD(P)-binding domain"/>
    <property type="match status" value="1"/>
</dbReference>
<sequence length="513" mass="56993">MKAHSILVYASWLVYAPSALASRDQVVLKDPAATRATKNVAIIGEALEYAGSSTAYFLQKYSQERGIPLNITVYERDGHIGGRSITVGVYGDEQNPVELGASIFVEVNHNLMNAAKEFNLSTSGIRELSTEGPVLGIWNGKDFVYTQNSGGSWWDTAKLFWKYGLAPLKTVKLMKATVGKFLKMYEEPYFPWKSLSHVAYELGLTAVTASTGEQFLDQNGIGKLFAQDIIQASTRVNYAQNLPLIHGLEAMVCMATDGAQAIEGGNWRIFSNMLAASQATVLLNRTVSKVERQEDATYMISTKGTESSVTLDHQTFDEVVLAGPYQYSRIDFEPEPRHLPDSIPYVQLHVTLFTSKHKLSPRAFNLSSDEVVPQVVLTTLPPGEHHGSDPAGVGSPGFFSISLLRPSMDTREGKDELEYLYKVFSPTPLNETFMANILGLAENRTISNADVSWMYRKVWNSYPYEYPRVTFEELQLDDGLWYTAGIESFISTMETSSLMGKNIARLMVDAWEG</sequence>
<feature type="signal peptide" evidence="8">
    <location>
        <begin position="1"/>
        <end position="21"/>
    </location>
</feature>
<keyword evidence="3" id="KW-0285">Flavoprotein</keyword>
<protein>
    <recommendedName>
        <fullName evidence="9">Prenylcysteine lyase domain-containing protein</fullName>
    </recommendedName>
</protein>
<keyword evidence="4 8" id="KW-0732">Signal</keyword>
<evidence type="ECO:0000256" key="1">
    <source>
        <dbReference type="ARBA" id="ARBA00001974"/>
    </source>
</evidence>
<dbReference type="InterPro" id="IPR017046">
    <property type="entry name" value="Prenylcysteine_Oxase1"/>
</dbReference>
<feature type="domain" description="Prenylcysteine lyase" evidence="9">
    <location>
        <begin position="148"/>
        <end position="512"/>
    </location>
</feature>
<keyword evidence="7" id="KW-0325">Glycoprotein</keyword>
<dbReference type="InterPro" id="IPR036188">
    <property type="entry name" value="FAD/NAD-bd_sf"/>
</dbReference>
<evidence type="ECO:0000256" key="8">
    <source>
        <dbReference type="SAM" id="SignalP"/>
    </source>
</evidence>
<evidence type="ECO:0000313" key="10">
    <source>
        <dbReference type="EMBL" id="CAD0100529.1"/>
    </source>
</evidence>
<proteinExistence type="inferred from homology"/>
<dbReference type="PANTHER" id="PTHR15944:SF0">
    <property type="entry name" value="PRENYLCYSTEINE LYASE DOMAIN-CONTAINING PROTEIN"/>
    <property type="match status" value="1"/>
</dbReference>
<comment type="caution">
    <text evidence="10">The sequence shown here is derived from an EMBL/GenBank/DDBJ whole genome shotgun (WGS) entry which is preliminary data.</text>
</comment>
<dbReference type="SUPFAM" id="SSF51905">
    <property type="entry name" value="FAD/NAD(P)-binding domain"/>
    <property type="match status" value="1"/>
</dbReference>
<comment type="cofactor">
    <cofactor evidence="1">
        <name>FAD</name>
        <dbReference type="ChEBI" id="CHEBI:57692"/>
    </cofactor>
</comment>
<keyword evidence="11" id="KW-1185">Reference proteome</keyword>
<evidence type="ECO:0000256" key="7">
    <source>
        <dbReference type="ARBA" id="ARBA00023180"/>
    </source>
</evidence>
<evidence type="ECO:0000313" key="11">
    <source>
        <dbReference type="Proteomes" id="UP000714618"/>
    </source>
</evidence>
<name>A0A9N8PN66_9PEZI</name>
<evidence type="ECO:0000256" key="3">
    <source>
        <dbReference type="ARBA" id="ARBA00022630"/>
    </source>
</evidence>
<dbReference type="GO" id="GO:0001735">
    <property type="term" value="F:prenylcysteine oxidase activity"/>
    <property type="evidence" value="ECO:0007669"/>
    <property type="project" value="InterPro"/>
</dbReference>
<keyword evidence="5" id="KW-0274">FAD</keyword>
<dbReference type="InterPro" id="IPR010795">
    <property type="entry name" value="Prenylcys_lyase"/>
</dbReference>
<feature type="chain" id="PRO_5040308210" description="Prenylcysteine lyase domain-containing protein" evidence="8">
    <location>
        <begin position="22"/>
        <end position="513"/>
    </location>
</feature>
<dbReference type="PANTHER" id="PTHR15944">
    <property type="entry name" value="FARNESYLCYSTEINE LYASE"/>
    <property type="match status" value="1"/>
</dbReference>
<dbReference type="Proteomes" id="UP000714618">
    <property type="component" value="Unassembled WGS sequence"/>
</dbReference>
<evidence type="ECO:0000256" key="4">
    <source>
        <dbReference type="ARBA" id="ARBA00022729"/>
    </source>
</evidence>
<dbReference type="GO" id="GO:0030328">
    <property type="term" value="P:prenylcysteine catabolic process"/>
    <property type="evidence" value="ECO:0007669"/>
    <property type="project" value="InterPro"/>
</dbReference>
<organism evidence="10 11">
    <name type="scientific">Aureobasidium mustum</name>
    <dbReference type="NCBI Taxonomy" id="2773714"/>
    <lineage>
        <taxon>Eukaryota</taxon>
        <taxon>Fungi</taxon>
        <taxon>Dikarya</taxon>
        <taxon>Ascomycota</taxon>
        <taxon>Pezizomycotina</taxon>
        <taxon>Dothideomycetes</taxon>
        <taxon>Dothideomycetidae</taxon>
        <taxon>Dothideales</taxon>
        <taxon>Saccotheciaceae</taxon>
        <taxon>Aureobasidium</taxon>
    </lineage>
</organism>
<dbReference type="GO" id="GO:0030327">
    <property type="term" value="P:prenylated protein catabolic process"/>
    <property type="evidence" value="ECO:0007669"/>
    <property type="project" value="TreeGrafter"/>
</dbReference>
<evidence type="ECO:0000256" key="6">
    <source>
        <dbReference type="ARBA" id="ARBA00023002"/>
    </source>
</evidence>
<gene>
    <name evidence="10" type="ORF">AWRI4233_LOCUS9354</name>
</gene>
<keyword evidence="6" id="KW-0560">Oxidoreductase</keyword>
<dbReference type="AlphaFoldDB" id="A0A9N8PN66"/>
<dbReference type="Pfam" id="PF13450">
    <property type="entry name" value="NAD_binding_8"/>
    <property type="match status" value="1"/>
</dbReference>
<dbReference type="PIRSF" id="PIRSF036292">
    <property type="entry name" value="Prenylcysteine_oxidase"/>
    <property type="match status" value="1"/>
</dbReference>
<evidence type="ECO:0000259" key="9">
    <source>
        <dbReference type="Pfam" id="PF07156"/>
    </source>
</evidence>
<reference evidence="10" key="1">
    <citation type="submission" date="2020-06" db="EMBL/GenBank/DDBJ databases">
        <authorList>
            <person name="Onetto C."/>
        </authorList>
    </citation>
    <scope>NUCLEOTIDE SEQUENCE</scope>
</reference>
<dbReference type="Pfam" id="PF07156">
    <property type="entry name" value="Prenylcys_lyase"/>
    <property type="match status" value="1"/>
</dbReference>
<dbReference type="OrthoDB" id="437369at2759"/>
<dbReference type="EMBL" id="CAIJEO010000012">
    <property type="protein sequence ID" value="CAD0100529.1"/>
    <property type="molecule type" value="Genomic_DNA"/>
</dbReference>
<evidence type="ECO:0000256" key="5">
    <source>
        <dbReference type="ARBA" id="ARBA00022827"/>
    </source>
</evidence>